<comment type="caution">
    <text evidence="1">The sequence shown here is derived from an EMBL/GenBank/DDBJ whole genome shotgun (WGS) entry which is preliminary data.</text>
</comment>
<dbReference type="Proteomes" id="UP001314170">
    <property type="component" value="Unassembled WGS sequence"/>
</dbReference>
<gene>
    <name evidence="1" type="ORF">DCAF_LOCUS15370</name>
</gene>
<organism evidence="1 2">
    <name type="scientific">Dovyalis caffra</name>
    <dbReference type="NCBI Taxonomy" id="77055"/>
    <lineage>
        <taxon>Eukaryota</taxon>
        <taxon>Viridiplantae</taxon>
        <taxon>Streptophyta</taxon>
        <taxon>Embryophyta</taxon>
        <taxon>Tracheophyta</taxon>
        <taxon>Spermatophyta</taxon>
        <taxon>Magnoliopsida</taxon>
        <taxon>eudicotyledons</taxon>
        <taxon>Gunneridae</taxon>
        <taxon>Pentapetalae</taxon>
        <taxon>rosids</taxon>
        <taxon>fabids</taxon>
        <taxon>Malpighiales</taxon>
        <taxon>Salicaceae</taxon>
        <taxon>Flacourtieae</taxon>
        <taxon>Dovyalis</taxon>
    </lineage>
</organism>
<dbReference type="EMBL" id="CAWUPB010001159">
    <property type="protein sequence ID" value="CAK7340289.1"/>
    <property type="molecule type" value="Genomic_DNA"/>
</dbReference>
<keyword evidence="2" id="KW-1185">Reference proteome</keyword>
<accession>A0AAV1RUE2</accession>
<dbReference type="SUPFAM" id="SSF47473">
    <property type="entry name" value="EF-hand"/>
    <property type="match status" value="1"/>
</dbReference>
<dbReference type="AlphaFoldDB" id="A0AAV1RUE2"/>
<proteinExistence type="predicted"/>
<reference evidence="1 2" key="1">
    <citation type="submission" date="2024-01" db="EMBL/GenBank/DDBJ databases">
        <authorList>
            <person name="Waweru B."/>
        </authorList>
    </citation>
    <scope>NUCLEOTIDE SEQUENCE [LARGE SCALE GENOMIC DNA]</scope>
</reference>
<name>A0AAV1RUE2_9ROSI</name>
<dbReference type="InterPro" id="IPR011992">
    <property type="entry name" value="EF-hand-dom_pair"/>
</dbReference>
<evidence type="ECO:0000313" key="1">
    <source>
        <dbReference type="EMBL" id="CAK7340289.1"/>
    </source>
</evidence>
<sequence length="70" mass="8107">MRDWEIIRMGERNPSLFEAKGTTASLPTLKRMLKSMGSPYTTYELHRPIEDVDTDKDRYIDIDGKSTPKC</sequence>
<protein>
    <submittedName>
        <fullName evidence="1">Uncharacterized protein</fullName>
    </submittedName>
</protein>
<evidence type="ECO:0000313" key="2">
    <source>
        <dbReference type="Proteomes" id="UP001314170"/>
    </source>
</evidence>